<dbReference type="InterPro" id="IPR006357">
    <property type="entry name" value="HAD-SF_hydro_IIA"/>
</dbReference>
<gene>
    <name evidence="1" type="ORF">ECRASSUSDP1_LOCUS12370</name>
</gene>
<protein>
    <submittedName>
        <fullName evidence="1">Uncharacterized protein</fullName>
    </submittedName>
</protein>
<evidence type="ECO:0000313" key="2">
    <source>
        <dbReference type="Proteomes" id="UP001295684"/>
    </source>
</evidence>
<proteinExistence type="predicted"/>
<dbReference type="Pfam" id="PF13344">
    <property type="entry name" value="Hydrolase_6"/>
    <property type="match status" value="1"/>
</dbReference>
<dbReference type="SUPFAM" id="SSF56784">
    <property type="entry name" value="HAD-like"/>
    <property type="match status" value="1"/>
</dbReference>
<sequence length="375" mass="42521">MMQRRFFSINHKKIPAIISDIHGVIIKKGKGIQNTKEAIERIKTYQNRDEASLPFFLLSNGGGTSESSKAESLNKMLGITNKSLKLTGKDIILASSPFRYQIPNQNQLSLIFGGIDSIEMAEDYGFKNYLLCQEYSCLFPYLAPTSIRNRTHEERRYHLENLRARKGLDENIRELSYAPEKERMAALQKFPVHSAFVFHYVMKLEESLQILSDLAVSPTGYPGLIRNQEDQQKTKIFVANPESITYTEKFAMKRIGQGSFLKIFQNIFQLQYGFNADVTAFGKPGIASFDYCSNKLEAMLQDNLGEIYMIGDSLKGDIQGANNAGWKSILVKSGDYSQKCGNICEEIETLEFKPTYIAEDFSEAVDLIFKEHLQG</sequence>
<dbReference type="AlphaFoldDB" id="A0AAD1XDZ9"/>
<accession>A0AAD1XDZ9</accession>
<dbReference type="GO" id="GO:0005737">
    <property type="term" value="C:cytoplasm"/>
    <property type="evidence" value="ECO:0007669"/>
    <property type="project" value="TreeGrafter"/>
</dbReference>
<dbReference type="GO" id="GO:0016791">
    <property type="term" value="F:phosphatase activity"/>
    <property type="evidence" value="ECO:0007669"/>
    <property type="project" value="TreeGrafter"/>
</dbReference>
<reference evidence="1" key="1">
    <citation type="submission" date="2023-07" db="EMBL/GenBank/DDBJ databases">
        <authorList>
            <consortium name="AG Swart"/>
            <person name="Singh M."/>
            <person name="Singh A."/>
            <person name="Seah K."/>
            <person name="Emmerich C."/>
        </authorList>
    </citation>
    <scope>NUCLEOTIDE SEQUENCE</scope>
    <source>
        <strain evidence="1">DP1</strain>
    </source>
</reference>
<dbReference type="Gene3D" id="3.40.50.1000">
    <property type="entry name" value="HAD superfamily/HAD-like"/>
    <property type="match status" value="2"/>
</dbReference>
<comment type="caution">
    <text evidence="1">The sequence shown here is derived from an EMBL/GenBank/DDBJ whole genome shotgun (WGS) entry which is preliminary data.</text>
</comment>
<dbReference type="InterPro" id="IPR023214">
    <property type="entry name" value="HAD_sf"/>
</dbReference>
<dbReference type="NCBIfam" id="TIGR01460">
    <property type="entry name" value="HAD-SF-IIA"/>
    <property type="match status" value="1"/>
</dbReference>
<name>A0AAD1XDZ9_EUPCR</name>
<organism evidence="1 2">
    <name type="scientific">Euplotes crassus</name>
    <dbReference type="NCBI Taxonomy" id="5936"/>
    <lineage>
        <taxon>Eukaryota</taxon>
        <taxon>Sar</taxon>
        <taxon>Alveolata</taxon>
        <taxon>Ciliophora</taxon>
        <taxon>Intramacronucleata</taxon>
        <taxon>Spirotrichea</taxon>
        <taxon>Hypotrichia</taxon>
        <taxon>Euplotida</taxon>
        <taxon>Euplotidae</taxon>
        <taxon>Moneuplotes</taxon>
    </lineage>
</organism>
<dbReference type="PANTHER" id="PTHR19288">
    <property type="entry name" value="4-NITROPHENYLPHOSPHATASE-RELATED"/>
    <property type="match status" value="1"/>
</dbReference>
<evidence type="ECO:0000313" key="1">
    <source>
        <dbReference type="EMBL" id="CAI2371050.1"/>
    </source>
</evidence>
<dbReference type="Pfam" id="PF13242">
    <property type="entry name" value="Hydrolase_like"/>
    <property type="match status" value="1"/>
</dbReference>
<keyword evidence="2" id="KW-1185">Reference proteome</keyword>
<dbReference type="EMBL" id="CAMPGE010012273">
    <property type="protein sequence ID" value="CAI2371050.1"/>
    <property type="molecule type" value="Genomic_DNA"/>
</dbReference>
<dbReference type="PANTHER" id="PTHR19288:SF93">
    <property type="entry name" value="FI11325P-RELATED"/>
    <property type="match status" value="1"/>
</dbReference>
<dbReference type="Proteomes" id="UP001295684">
    <property type="component" value="Unassembled WGS sequence"/>
</dbReference>
<dbReference type="InterPro" id="IPR036412">
    <property type="entry name" value="HAD-like_sf"/>
</dbReference>